<dbReference type="GO" id="GO:0005615">
    <property type="term" value="C:extracellular space"/>
    <property type="evidence" value="ECO:0007669"/>
    <property type="project" value="TreeGrafter"/>
</dbReference>
<dbReference type="PANTHER" id="PTHR43806">
    <property type="entry name" value="PEPTIDASE S8"/>
    <property type="match status" value="1"/>
</dbReference>
<keyword evidence="2 5" id="KW-0645">Protease</keyword>
<evidence type="ECO:0000313" key="8">
    <source>
        <dbReference type="Proteomes" id="UP000236379"/>
    </source>
</evidence>
<proteinExistence type="inferred from homology"/>
<dbReference type="Gene3D" id="3.40.50.200">
    <property type="entry name" value="Peptidase S8/S53 domain"/>
    <property type="match status" value="1"/>
</dbReference>
<dbReference type="CDD" id="cd00306">
    <property type="entry name" value="Peptidases_S8_S53"/>
    <property type="match status" value="1"/>
</dbReference>
<dbReference type="GO" id="GO:0004252">
    <property type="term" value="F:serine-type endopeptidase activity"/>
    <property type="evidence" value="ECO:0007669"/>
    <property type="project" value="UniProtKB-UniRule"/>
</dbReference>
<keyword evidence="3 5" id="KW-0378">Hydrolase</keyword>
<dbReference type="PROSITE" id="PS51892">
    <property type="entry name" value="SUBTILASE"/>
    <property type="match status" value="1"/>
</dbReference>
<dbReference type="SUPFAM" id="SSF52743">
    <property type="entry name" value="Subtilisin-like"/>
    <property type="match status" value="1"/>
</dbReference>
<evidence type="ECO:0000256" key="4">
    <source>
        <dbReference type="ARBA" id="ARBA00022825"/>
    </source>
</evidence>
<dbReference type="GO" id="GO:0006508">
    <property type="term" value="P:proteolysis"/>
    <property type="evidence" value="ECO:0007669"/>
    <property type="project" value="UniProtKB-KW"/>
</dbReference>
<dbReference type="InterPro" id="IPR023828">
    <property type="entry name" value="Peptidase_S8_Ser-AS"/>
</dbReference>
<dbReference type="InterPro" id="IPR050131">
    <property type="entry name" value="Peptidase_S8_subtilisin-like"/>
</dbReference>
<name>A0A2K3UVI9_9DEIO</name>
<dbReference type="EMBL" id="PPPD01000001">
    <property type="protein sequence ID" value="PNY80554.1"/>
    <property type="molecule type" value="Genomic_DNA"/>
</dbReference>
<comment type="caution">
    <text evidence="7">The sequence shown here is derived from an EMBL/GenBank/DDBJ whole genome shotgun (WGS) entry which is preliminary data.</text>
</comment>
<evidence type="ECO:0000256" key="2">
    <source>
        <dbReference type="ARBA" id="ARBA00022670"/>
    </source>
</evidence>
<evidence type="ECO:0000256" key="3">
    <source>
        <dbReference type="ARBA" id="ARBA00022801"/>
    </source>
</evidence>
<dbReference type="PANTHER" id="PTHR43806:SF11">
    <property type="entry name" value="CEREVISIN-RELATED"/>
    <property type="match status" value="1"/>
</dbReference>
<accession>A0A2K3UVI9</accession>
<sequence>MELSWWRLLISGLAWVAILLFNVFAGTVHAQPMRAAIDSTFVFPPVAAPAERAWIISKAPLKDGTVVWVGGHPARLTRTDPPGWYAFEVPKGVPGGSQSVSLVGPASPGTLRLTVVPEDALGDELAVYLRADLGADFQQRYRERLLAFAAACARLCPAELTDTIKQLSGTKIEGLEPLGGAGQRPGTDLPLARQPLSRPLPSVIPINSQVLNAARLNSLLRVPVVNGALLTSAQGTALCSQLSGRLLLGSLPTGRSIGLLNLLFWGEMGVDPTSGGHPTQSTGPIPHKGEPPTDILKDTLGFTSGNGKGVTIHVLDTADSSADSFVMDIDVNYYNEVYPARPGHGSIVGAIAQAVAPNAKIAYQDVCQGNTCKTLTVVRALCAVAQEARQGGKHVVNLSIGGAYPSLGLLLALNELATLGVPTAASFGNRDDCFGMALGDLCSHYPADWTKNFALGTATGAPTMLVSVAGWDVANKEYATYNRTAVVPWALNALPSVQAPGEFWFKVPLVAGPTDTPFFGTSFAAPVVSGLLASWMSCRPGVPFMPLITTPGQNPLPASVLNACP</sequence>
<protein>
    <recommendedName>
        <fullName evidence="6">Peptidase S8/S53 domain-containing protein</fullName>
    </recommendedName>
</protein>
<keyword evidence="4 5" id="KW-0720">Serine protease</keyword>
<feature type="active site" description="Charge relay system" evidence="5">
    <location>
        <position position="319"/>
    </location>
</feature>
<dbReference type="InterPro" id="IPR000209">
    <property type="entry name" value="Peptidase_S8/S53_dom"/>
</dbReference>
<dbReference type="InterPro" id="IPR036852">
    <property type="entry name" value="Peptidase_S8/S53_dom_sf"/>
</dbReference>
<feature type="active site" description="Charge relay system" evidence="5">
    <location>
        <position position="522"/>
    </location>
</feature>
<reference evidence="7 8" key="1">
    <citation type="submission" date="2018-01" db="EMBL/GenBank/DDBJ databases">
        <title>Deinococcus koreensis sp. nov., a radiation-resistant bacterium isolated from river water.</title>
        <authorList>
            <person name="Choi A."/>
        </authorList>
    </citation>
    <scope>NUCLEOTIDE SEQUENCE [LARGE SCALE GENOMIC DNA]</scope>
    <source>
        <strain evidence="7 8">SJW1-2</strain>
    </source>
</reference>
<evidence type="ECO:0000313" key="7">
    <source>
        <dbReference type="EMBL" id="PNY80554.1"/>
    </source>
</evidence>
<dbReference type="Proteomes" id="UP000236379">
    <property type="component" value="Unassembled WGS sequence"/>
</dbReference>
<evidence type="ECO:0000256" key="5">
    <source>
        <dbReference type="PROSITE-ProRule" id="PRU01240"/>
    </source>
</evidence>
<comment type="similarity">
    <text evidence="1 5">Belongs to the peptidase S8 family.</text>
</comment>
<gene>
    <name evidence="7" type="ORF">CVO96_03515</name>
</gene>
<keyword evidence="8" id="KW-1185">Reference proteome</keyword>
<feature type="active site" description="Charge relay system" evidence="5">
    <location>
        <position position="344"/>
    </location>
</feature>
<feature type="domain" description="Peptidase S8/S53" evidence="6">
    <location>
        <begin position="319"/>
        <end position="540"/>
    </location>
</feature>
<dbReference type="Pfam" id="PF00082">
    <property type="entry name" value="Peptidase_S8"/>
    <property type="match status" value="1"/>
</dbReference>
<organism evidence="7 8">
    <name type="scientific">Deinococcus koreensis</name>
    <dbReference type="NCBI Taxonomy" id="2054903"/>
    <lineage>
        <taxon>Bacteria</taxon>
        <taxon>Thermotogati</taxon>
        <taxon>Deinococcota</taxon>
        <taxon>Deinococci</taxon>
        <taxon>Deinococcales</taxon>
        <taxon>Deinococcaceae</taxon>
        <taxon>Deinococcus</taxon>
    </lineage>
</organism>
<dbReference type="AlphaFoldDB" id="A0A2K3UVI9"/>
<evidence type="ECO:0000256" key="1">
    <source>
        <dbReference type="ARBA" id="ARBA00011073"/>
    </source>
</evidence>
<evidence type="ECO:0000259" key="6">
    <source>
        <dbReference type="Pfam" id="PF00082"/>
    </source>
</evidence>
<dbReference type="PROSITE" id="PS00138">
    <property type="entry name" value="SUBTILASE_SER"/>
    <property type="match status" value="1"/>
</dbReference>